<dbReference type="InterPro" id="IPR023213">
    <property type="entry name" value="CAT-like_dom_sf"/>
</dbReference>
<evidence type="ECO:0000256" key="2">
    <source>
        <dbReference type="SAM" id="MobiDB-lite"/>
    </source>
</evidence>
<dbReference type="GO" id="GO:0016747">
    <property type="term" value="F:acyltransferase activity, transferring groups other than amino-acyl groups"/>
    <property type="evidence" value="ECO:0007669"/>
    <property type="project" value="TreeGrafter"/>
</dbReference>
<gene>
    <name evidence="3" type="ORF">Slin15195_G009270</name>
</gene>
<feature type="region of interest" description="Disordered" evidence="2">
    <location>
        <begin position="233"/>
        <end position="252"/>
    </location>
</feature>
<evidence type="ECO:0000256" key="1">
    <source>
        <dbReference type="ARBA" id="ARBA00022679"/>
    </source>
</evidence>
<feature type="region of interest" description="Disordered" evidence="2">
    <location>
        <begin position="65"/>
        <end position="100"/>
    </location>
</feature>
<keyword evidence="4" id="KW-1185">Reference proteome</keyword>
<reference evidence="3" key="1">
    <citation type="submission" date="2022-06" db="EMBL/GenBank/DDBJ databases">
        <title>Complete genome sequences of two strains of the flax pathogen Septoria linicola.</title>
        <authorList>
            <person name="Lapalu N."/>
            <person name="Simon A."/>
            <person name="Demenou B."/>
            <person name="Paumier D."/>
            <person name="Guillot M.-P."/>
            <person name="Gout L."/>
            <person name="Valade R."/>
        </authorList>
    </citation>
    <scope>NUCLEOTIDE SEQUENCE</scope>
    <source>
        <strain evidence="3">SE15195</strain>
    </source>
</reference>
<dbReference type="Gene3D" id="3.30.559.10">
    <property type="entry name" value="Chloramphenicol acetyltransferase-like domain"/>
    <property type="match status" value="2"/>
</dbReference>
<accession>A0A9Q9AK39</accession>
<dbReference type="PANTHER" id="PTHR31642">
    <property type="entry name" value="TRICHOTHECENE 3-O-ACETYLTRANSFERASE"/>
    <property type="match status" value="1"/>
</dbReference>
<protein>
    <submittedName>
        <fullName evidence="3">Transferase</fullName>
    </submittedName>
</protein>
<evidence type="ECO:0000313" key="4">
    <source>
        <dbReference type="Proteomes" id="UP001056384"/>
    </source>
</evidence>
<dbReference type="EMBL" id="CP099418">
    <property type="protein sequence ID" value="USW47608.1"/>
    <property type="molecule type" value="Genomic_DNA"/>
</dbReference>
<feature type="compositionally biased region" description="Basic and acidic residues" evidence="2">
    <location>
        <begin position="76"/>
        <end position="85"/>
    </location>
</feature>
<organism evidence="3 4">
    <name type="scientific">Septoria linicola</name>
    <dbReference type="NCBI Taxonomy" id="215465"/>
    <lineage>
        <taxon>Eukaryota</taxon>
        <taxon>Fungi</taxon>
        <taxon>Dikarya</taxon>
        <taxon>Ascomycota</taxon>
        <taxon>Pezizomycotina</taxon>
        <taxon>Dothideomycetes</taxon>
        <taxon>Dothideomycetidae</taxon>
        <taxon>Mycosphaerellales</taxon>
        <taxon>Mycosphaerellaceae</taxon>
        <taxon>Septoria</taxon>
    </lineage>
</organism>
<dbReference type="AlphaFoldDB" id="A0A9Q9AK39"/>
<dbReference type="InterPro" id="IPR050317">
    <property type="entry name" value="Plant_Fungal_Acyltransferase"/>
</dbReference>
<keyword evidence="1 3" id="KW-0808">Transferase</keyword>
<dbReference type="Proteomes" id="UP001056384">
    <property type="component" value="Chromosome 1"/>
</dbReference>
<feature type="compositionally biased region" description="Basic and acidic residues" evidence="2">
    <location>
        <begin position="242"/>
        <end position="251"/>
    </location>
</feature>
<dbReference type="PANTHER" id="PTHR31642:SF310">
    <property type="entry name" value="FATTY ALCOHOL:CAFFEOYL-COA ACYLTRANSFERASE"/>
    <property type="match status" value="1"/>
</dbReference>
<name>A0A9Q9AK39_9PEZI</name>
<evidence type="ECO:0000313" key="3">
    <source>
        <dbReference type="EMBL" id="USW47608.1"/>
    </source>
</evidence>
<sequence length="520" mass="56551">MSDPAAYRLSSLDQAEVRSYIRCCYCFSHNAADVKHDKVILALESSVSRVVEQFPILAGSVVAESEDLPTEPPNARQRDHRHDTVGARQQHPLSLPARRESTGSNTFALLRLQDEGNDDNTKTEQHGRLKVVVLPNSQSVKPKITIFASAEFSGTYGDLAARRMPPSILAGHFSTPLSDIPDPALGSNPVFAVQADFINGGVVVAIFLHHAVADVHGLAQVVHCMSNGIPVSKPSLQSDSIEQSRSRDRLSGSRGIKATMLNQISHGRGFSGETASVPDVDQRDGGSVHVLAFDLDKIEATAEMMNERVALSLEERFAKTTPLECLISILWKSFARARRQCLKMEKEQMSILEHSVNMRMRLDPPLGAGYFGNACISAKATADLVRLSLPFDVGTLGSIAGTVHNSRAAASETQLRATIAAINDSSDVRSAFDVQVNSNTDVLITDWVELPMADKATLDLGLGPADFVREVSRESPTHGFLILPKKQKEGQWEVVVRFDKGTISYLLGDVGLMPFLLHVA</sequence>
<dbReference type="Pfam" id="PF02458">
    <property type="entry name" value="Transferase"/>
    <property type="match status" value="1"/>
</dbReference>
<proteinExistence type="predicted"/>